<evidence type="ECO:0000256" key="1">
    <source>
        <dbReference type="SAM" id="MobiDB-lite"/>
    </source>
</evidence>
<dbReference type="EMBL" id="RWIS01000011">
    <property type="protein sequence ID" value="RSK29871.1"/>
    <property type="molecule type" value="Genomic_DNA"/>
</dbReference>
<name>A0A428JCW1_9BACT</name>
<feature type="compositionally biased region" description="Polar residues" evidence="1">
    <location>
        <begin position="118"/>
        <end position="139"/>
    </location>
</feature>
<organism evidence="2 3">
    <name type="scientific">Hymenobacter metallilatus</name>
    <dbReference type="NCBI Taxonomy" id="2493666"/>
    <lineage>
        <taxon>Bacteria</taxon>
        <taxon>Pseudomonadati</taxon>
        <taxon>Bacteroidota</taxon>
        <taxon>Cytophagia</taxon>
        <taxon>Cytophagales</taxon>
        <taxon>Hymenobacteraceae</taxon>
        <taxon>Hymenobacter</taxon>
    </lineage>
</organism>
<protein>
    <submittedName>
        <fullName evidence="2">DUF1376 domain-containing protein</fullName>
    </submittedName>
</protein>
<proteinExistence type="predicted"/>
<dbReference type="Pfam" id="PF07120">
    <property type="entry name" value="DUF1376"/>
    <property type="match status" value="1"/>
</dbReference>
<dbReference type="Proteomes" id="UP000280066">
    <property type="component" value="Unassembled WGS sequence"/>
</dbReference>
<dbReference type="AlphaFoldDB" id="A0A428JCW1"/>
<feature type="region of interest" description="Disordered" evidence="1">
    <location>
        <begin position="98"/>
        <end position="206"/>
    </location>
</feature>
<evidence type="ECO:0000313" key="2">
    <source>
        <dbReference type="EMBL" id="RSK29871.1"/>
    </source>
</evidence>
<dbReference type="OrthoDB" id="875998at2"/>
<feature type="region of interest" description="Disordered" evidence="1">
    <location>
        <begin position="309"/>
        <end position="350"/>
    </location>
</feature>
<feature type="compositionally biased region" description="Polar residues" evidence="1">
    <location>
        <begin position="312"/>
        <end position="321"/>
    </location>
</feature>
<comment type="caution">
    <text evidence="2">The sequence shown here is derived from an EMBL/GenBank/DDBJ whole genome shotgun (WGS) entry which is preliminary data.</text>
</comment>
<sequence>MKSPAFQFYTGDFLSSPDVQMMDAREVGAYCLLLFNAWQGEQPGHLPNSEDKMRRLARLSVEEWQTSREIILGKFPIAADGATRYNPRMVAEAEKQWVFRNKQAGNGAKGGRPKKNPTESQKNPSLSTENPSLSNQNPEHNPKKALQFSSSISSSLHTPPTPATEGGVLAEGSKKNEGPAASEEYPAEGSPASASHTKGPAADVATPVEFRPDPEWAAPMRLVADQLATYFGLSNAQQDARMRLTRFCRIQFEQGQGQLLTDQFAAYRAYKKLRDERLHGWKSYIGTEAQRFADGAWNEKDWAAALTEARKTTSTHGNSRFTDAAGNGSASDSSRRHHIPSRINYQNDAA</sequence>
<dbReference type="InterPro" id="IPR010781">
    <property type="entry name" value="DUF1376"/>
</dbReference>
<evidence type="ECO:0000313" key="3">
    <source>
        <dbReference type="Proteomes" id="UP000280066"/>
    </source>
</evidence>
<feature type="compositionally biased region" description="Low complexity" evidence="1">
    <location>
        <begin position="323"/>
        <end position="332"/>
    </location>
</feature>
<gene>
    <name evidence="2" type="ORF">EI290_16175</name>
</gene>
<dbReference type="RefSeq" id="WP_125432511.1">
    <property type="nucleotide sequence ID" value="NZ_RWIS01000011.1"/>
</dbReference>
<accession>A0A428JCW1</accession>
<keyword evidence="3" id="KW-1185">Reference proteome</keyword>
<reference evidence="2 3" key="1">
    <citation type="submission" date="2018-12" db="EMBL/GenBank/DDBJ databases">
        <authorList>
            <person name="Feng G."/>
            <person name="Zhu H."/>
        </authorList>
    </citation>
    <scope>NUCLEOTIDE SEQUENCE [LARGE SCALE GENOMIC DNA]</scope>
    <source>
        <strain evidence="2 3">9PBR-2</strain>
    </source>
</reference>